<proteinExistence type="predicted"/>
<dbReference type="Proteomes" id="UP001319104">
    <property type="component" value="Unassembled WGS sequence"/>
</dbReference>
<evidence type="ECO:0000256" key="2">
    <source>
        <dbReference type="ARBA" id="ARBA00022475"/>
    </source>
</evidence>
<feature type="transmembrane region" description="Helical" evidence="7">
    <location>
        <begin position="88"/>
        <end position="109"/>
    </location>
</feature>
<dbReference type="PANTHER" id="PTHR10010">
    <property type="entry name" value="SOLUTE CARRIER FAMILY 34 SODIUM PHOSPHATE , MEMBER 2-RELATED"/>
    <property type="match status" value="1"/>
</dbReference>
<evidence type="ECO:0000256" key="7">
    <source>
        <dbReference type="SAM" id="Phobius"/>
    </source>
</evidence>
<dbReference type="GO" id="GO:0005436">
    <property type="term" value="F:sodium:phosphate symporter activity"/>
    <property type="evidence" value="ECO:0007669"/>
    <property type="project" value="InterPro"/>
</dbReference>
<feature type="coiled-coil region" evidence="6">
    <location>
        <begin position="433"/>
        <end position="472"/>
    </location>
</feature>
<dbReference type="InterPro" id="IPR003841">
    <property type="entry name" value="Na/Pi_transpt"/>
</dbReference>
<feature type="transmembrane region" description="Helical" evidence="7">
    <location>
        <begin position="139"/>
        <end position="157"/>
    </location>
</feature>
<evidence type="ECO:0000256" key="5">
    <source>
        <dbReference type="ARBA" id="ARBA00023136"/>
    </source>
</evidence>
<accession>A0AAP2CI89</accession>
<feature type="transmembrane region" description="Helical" evidence="7">
    <location>
        <begin position="178"/>
        <end position="206"/>
    </location>
</feature>
<reference evidence="8 9" key="1">
    <citation type="submission" date="2021-05" db="EMBL/GenBank/DDBJ databases">
        <authorList>
            <person name="Zhang Z.D."/>
            <person name="Osman G."/>
        </authorList>
    </citation>
    <scope>NUCLEOTIDE SEQUENCE [LARGE SCALE GENOMIC DNA]</scope>
    <source>
        <strain evidence="8 9">KCTC 32217</strain>
    </source>
</reference>
<evidence type="ECO:0000313" key="9">
    <source>
        <dbReference type="Proteomes" id="UP001319104"/>
    </source>
</evidence>
<evidence type="ECO:0000313" key="8">
    <source>
        <dbReference type="EMBL" id="MBS9524154.1"/>
    </source>
</evidence>
<comment type="subcellular location">
    <subcellularLocation>
        <location evidence="1">Cell membrane</location>
        <topology evidence="1">Multi-pass membrane protein</topology>
    </subcellularLocation>
</comment>
<dbReference type="PANTHER" id="PTHR10010:SF46">
    <property type="entry name" value="SODIUM-DEPENDENT PHOSPHATE TRANSPORT PROTEIN 2B"/>
    <property type="match status" value="1"/>
</dbReference>
<dbReference type="EMBL" id="JAHCMY010000004">
    <property type="protein sequence ID" value="MBS9524154.1"/>
    <property type="molecule type" value="Genomic_DNA"/>
</dbReference>
<keyword evidence="2" id="KW-1003">Cell membrane</keyword>
<evidence type="ECO:0000256" key="3">
    <source>
        <dbReference type="ARBA" id="ARBA00022692"/>
    </source>
</evidence>
<dbReference type="GO" id="GO:0005886">
    <property type="term" value="C:plasma membrane"/>
    <property type="evidence" value="ECO:0007669"/>
    <property type="project" value="UniProtKB-SubCell"/>
</dbReference>
<keyword evidence="5 7" id="KW-0472">Membrane</keyword>
<feature type="transmembrane region" description="Helical" evidence="7">
    <location>
        <begin position="284"/>
        <end position="306"/>
    </location>
</feature>
<keyword evidence="6" id="KW-0175">Coiled coil</keyword>
<dbReference type="GO" id="GO:0044341">
    <property type="term" value="P:sodium-dependent phosphate transport"/>
    <property type="evidence" value="ECO:0007669"/>
    <property type="project" value="InterPro"/>
</dbReference>
<evidence type="ECO:0000256" key="6">
    <source>
        <dbReference type="SAM" id="Coils"/>
    </source>
</evidence>
<feature type="transmembrane region" description="Helical" evidence="7">
    <location>
        <begin position="212"/>
        <end position="233"/>
    </location>
</feature>
<dbReference type="AlphaFoldDB" id="A0AAP2CI89"/>
<evidence type="ECO:0000256" key="4">
    <source>
        <dbReference type="ARBA" id="ARBA00022989"/>
    </source>
</evidence>
<protein>
    <submittedName>
        <fullName evidence="8">Na/Pi cotransporter family protein</fullName>
    </submittedName>
</protein>
<dbReference type="Pfam" id="PF02690">
    <property type="entry name" value="Na_Pi_cotrans"/>
    <property type="match status" value="2"/>
</dbReference>
<comment type="caution">
    <text evidence="8">The sequence shown here is derived from an EMBL/GenBank/DDBJ whole genome shotgun (WGS) entry which is preliminary data.</text>
</comment>
<feature type="transmembrane region" description="Helical" evidence="7">
    <location>
        <begin position="245"/>
        <end position="264"/>
    </location>
</feature>
<organism evidence="8 9">
    <name type="scientific">Litoribacter ruber</name>
    <dbReference type="NCBI Taxonomy" id="702568"/>
    <lineage>
        <taxon>Bacteria</taxon>
        <taxon>Pseudomonadati</taxon>
        <taxon>Bacteroidota</taxon>
        <taxon>Cytophagia</taxon>
        <taxon>Cytophagales</taxon>
        <taxon>Cyclobacteriaceae</taxon>
        <taxon>Litoribacter</taxon>
    </lineage>
</organism>
<name>A0AAP2CI89_9BACT</name>
<gene>
    <name evidence="8" type="ORF">KI659_09030</name>
</gene>
<evidence type="ECO:0000256" key="1">
    <source>
        <dbReference type="ARBA" id="ARBA00004651"/>
    </source>
</evidence>
<keyword evidence="4 7" id="KW-1133">Transmembrane helix</keyword>
<dbReference type="NCBIfam" id="NF037997">
    <property type="entry name" value="Na_Pi_symport"/>
    <property type="match status" value="1"/>
</dbReference>
<keyword evidence="3 7" id="KW-0812">Transmembrane</keyword>
<feature type="transmembrane region" description="Helical" evidence="7">
    <location>
        <begin position="51"/>
        <end position="76"/>
    </location>
</feature>
<dbReference type="RefSeq" id="WP_213945022.1">
    <property type="nucleotide sequence ID" value="NZ_JAHCMY010000004.1"/>
</dbReference>
<sequence length="551" mass="61200">MGEPSFDFWRFLAGIGVFLFGMSQLETALKELAGKSFRKMLQSLTDQSWKGVLVGALITAVLQSSSLVTLMVLAFLGAKVINLRSSLGVILGANLGTTITAWIVATLGFKLSVADFSLPFLGLGSLSVIFLQQRPVLKNIGYFCIGFGLLFLGLDFMKVAIEEVATQIDFKQYQHYGLWMFLGIGIIVTALIQSSSAMMVIILSAVHAGVVTLTQAAAMVVGANIGTTITVAIGAMGGAADKKRLALAHLLFNLVTGLIIYAFIADLINLTLMLFPVQDALIDLVIFSTFIKLLGVFLFLPFLGLLEKWLKRRFSKSEPKGQTLYIKNVSTKVPEVAVSAVEKEVAATFEKTVDFIIGTFQAGKKRQKMPTWRRIVSEVKDPIENYNQLKVIEDELTAYHVSLQEEVLSEREAESLTNLMLSLRSMIFAAKDIKDIQHNLRQMENSEDTLTTEILKKLRNQLKNSLLDLEERVQAGSLTFNNLNAWRYGNELSLKEINTFLHVELRKNKHELFPVSTLANVIRQTSTSLDNLGNAIDFWKFRTQPEKVEAN</sequence>
<keyword evidence="9" id="KW-1185">Reference proteome</keyword>